<feature type="region of interest" description="Disordered" evidence="5">
    <location>
        <begin position="132"/>
        <end position="157"/>
    </location>
</feature>
<evidence type="ECO:0000256" key="3">
    <source>
        <dbReference type="ARBA" id="ARBA00022833"/>
    </source>
</evidence>
<evidence type="ECO:0000313" key="8">
    <source>
        <dbReference type="Proteomes" id="UP000277300"/>
    </source>
</evidence>
<name>A0A3F2RXB9_9STRA</name>
<feature type="region of interest" description="Disordered" evidence="5">
    <location>
        <begin position="175"/>
        <end position="211"/>
    </location>
</feature>
<keyword evidence="2 4" id="KW-0863">Zinc-finger</keyword>
<organism evidence="7 8">
    <name type="scientific">Phytophthora kernoviae</name>
    <dbReference type="NCBI Taxonomy" id="325452"/>
    <lineage>
        <taxon>Eukaryota</taxon>
        <taxon>Sar</taxon>
        <taxon>Stramenopiles</taxon>
        <taxon>Oomycota</taxon>
        <taxon>Peronosporomycetes</taxon>
        <taxon>Peronosporales</taxon>
        <taxon>Peronosporaceae</taxon>
        <taxon>Phytophthora</taxon>
    </lineage>
</organism>
<dbReference type="Proteomes" id="UP000277300">
    <property type="component" value="Unassembled WGS sequence"/>
</dbReference>
<feature type="compositionally biased region" description="Basic residues" evidence="5">
    <location>
        <begin position="14"/>
        <end position="26"/>
    </location>
</feature>
<evidence type="ECO:0000256" key="4">
    <source>
        <dbReference type="PROSITE-ProRule" id="PRU00322"/>
    </source>
</evidence>
<feature type="domain" description="RanBP2-type" evidence="6">
    <location>
        <begin position="96"/>
        <end position="125"/>
    </location>
</feature>
<accession>A0A3F2RXB9</accession>
<dbReference type="OrthoDB" id="271273at2759"/>
<evidence type="ECO:0000256" key="2">
    <source>
        <dbReference type="ARBA" id="ARBA00022771"/>
    </source>
</evidence>
<gene>
    <name evidence="7" type="ORF">BBP00_00002783</name>
</gene>
<proteinExistence type="predicted"/>
<dbReference type="InterPro" id="IPR001876">
    <property type="entry name" value="Znf_RanBP2"/>
</dbReference>
<evidence type="ECO:0000256" key="1">
    <source>
        <dbReference type="ARBA" id="ARBA00022723"/>
    </source>
</evidence>
<feature type="domain" description="RanBP2-type" evidence="6">
    <location>
        <begin position="52"/>
        <end position="81"/>
    </location>
</feature>
<dbReference type="SMART" id="SM00547">
    <property type="entry name" value="ZnF_RBZ"/>
    <property type="match status" value="2"/>
</dbReference>
<evidence type="ECO:0000313" key="7">
    <source>
        <dbReference type="EMBL" id="RLN65567.1"/>
    </source>
</evidence>
<dbReference type="PROSITE" id="PS01358">
    <property type="entry name" value="ZF_RANBP2_1"/>
    <property type="match status" value="2"/>
</dbReference>
<dbReference type="Gene3D" id="2.30.30.380">
    <property type="entry name" value="Zn-finger domain of Sec23/24"/>
    <property type="match status" value="1"/>
</dbReference>
<protein>
    <recommendedName>
        <fullName evidence="6">RanBP2-type domain-containing protein</fullName>
    </recommendedName>
</protein>
<dbReference type="Gene3D" id="4.10.1060.10">
    <property type="entry name" value="Zinc finger, RanBP2-type"/>
    <property type="match status" value="1"/>
</dbReference>
<reference evidence="7 8" key="1">
    <citation type="submission" date="2018-07" db="EMBL/GenBank/DDBJ databases">
        <title>Genome sequencing of oomycete isolates from Chile give support for New Zealand origin for Phytophthora kernoviae and make available the first Nothophytophthora sp. genome.</title>
        <authorList>
            <person name="Studholme D.J."/>
            <person name="Sanfuentes E."/>
            <person name="Panda P."/>
            <person name="Hill R."/>
            <person name="Sambles C."/>
            <person name="Grant M."/>
            <person name="Williams N.M."/>
            <person name="Mcdougal R.L."/>
        </authorList>
    </citation>
    <scope>NUCLEOTIDE SEQUENCE [LARGE SCALE GENOMIC DNA]</scope>
    <source>
        <strain evidence="7">Chile6</strain>
    </source>
</reference>
<dbReference type="InterPro" id="IPR036443">
    <property type="entry name" value="Znf_RanBP2_sf"/>
</dbReference>
<dbReference type="GO" id="GO:0008270">
    <property type="term" value="F:zinc ion binding"/>
    <property type="evidence" value="ECO:0007669"/>
    <property type="project" value="UniProtKB-KW"/>
</dbReference>
<dbReference type="EMBL" id="MBDO02000051">
    <property type="protein sequence ID" value="RLN65567.1"/>
    <property type="molecule type" value="Genomic_DNA"/>
</dbReference>
<feature type="region of interest" description="Disordered" evidence="5">
    <location>
        <begin position="1"/>
        <end position="58"/>
    </location>
</feature>
<evidence type="ECO:0000259" key="6">
    <source>
        <dbReference type="PROSITE" id="PS50199"/>
    </source>
</evidence>
<dbReference type="AlphaFoldDB" id="A0A3F2RXB9"/>
<evidence type="ECO:0000256" key="5">
    <source>
        <dbReference type="SAM" id="MobiDB-lite"/>
    </source>
</evidence>
<dbReference type="PROSITE" id="PS50199">
    <property type="entry name" value="ZF_RANBP2_2"/>
    <property type="match status" value="2"/>
</dbReference>
<dbReference type="SUPFAM" id="SSF90209">
    <property type="entry name" value="Ran binding protein zinc finger-like"/>
    <property type="match status" value="2"/>
</dbReference>
<keyword evidence="1" id="KW-0479">Metal-binding</keyword>
<feature type="compositionally biased region" description="Basic and acidic residues" evidence="5">
    <location>
        <begin position="33"/>
        <end position="52"/>
    </location>
</feature>
<sequence length="211" mass="22866">MEQDEASRRAPSGGRKRRGSGKHKRNASQASEEETKPAEEETKTTEQEEEKPPAQWPCPTCTFLNEASRCFCEMCETPNPTPPAAKRGLSGVSGATASEWSCAACTMVNLGAMRVCAVCGTLNPRPPALTIERMGSIDDEEFSDDSEDDESEDSDEDGAWICRSCDMLATGNTCPECFSLRPKTPQTSNASKEEKEKQAKKKKPGHVAGIA</sequence>
<feature type="compositionally biased region" description="Acidic residues" evidence="5">
    <location>
        <begin position="137"/>
        <end position="157"/>
    </location>
</feature>
<keyword evidence="3" id="KW-0862">Zinc</keyword>
<comment type="caution">
    <text evidence="7">The sequence shown here is derived from an EMBL/GenBank/DDBJ whole genome shotgun (WGS) entry which is preliminary data.</text>
</comment>